<reference evidence="6" key="1">
    <citation type="submission" date="2025-08" db="UniProtKB">
        <authorList>
            <consortium name="Ensembl"/>
        </authorList>
    </citation>
    <scope>IDENTIFICATION</scope>
</reference>
<evidence type="ECO:0000256" key="3">
    <source>
        <dbReference type="ARBA" id="ARBA00023157"/>
    </source>
</evidence>
<sequence>EFISSDMPVFVKARLKSGGTRFQLNDQLDFECLDGYESRLGHTTGSIVCGNTGWSDTPTCYDEGKCGPPPPIENGDITSFPLKAYAPGSSVEYRCQTFYALHGNSTIICSNGQWSEPPKCLDACVISEEIMEKHNIQLRWRHEKKFYSRTGDIIEFMCKVGYHRKSQGDSFRTTCQEGKLMYPTCV</sequence>
<dbReference type="GO" id="GO:0006956">
    <property type="term" value="P:complement activation"/>
    <property type="evidence" value="ECO:0007669"/>
    <property type="project" value="TreeGrafter"/>
</dbReference>
<dbReference type="FunFam" id="2.10.70.10:FF:000060">
    <property type="entry name" value="Complement inhibitory factor H"/>
    <property type="match status" value="1"/>
</dbReference>
<dbReference type="SUPFAM" id="SSF57535">
    <property type="entry name" value="Complement control module/SCR domain"/>
    <property type="match status" value="3"/>
</dbReference>
<reference evidence="6" key="2">
    <citation type="submission" date="2025-09" db="UniProtKB">
        <authorList>
            <consortium name="Ensembl"/>
        </authorList>
    </citation>
    <scope>IDENTIFICATION</scope>
</reference>
<keyword evidence="2" id="KW-0732">Signal</keyword>
<dbReference type="InterPro" id="IPR051503">
    <property type="entry name" value="ComplSys_Reg/VirEntry_Med"/>
</dbReference>
<evidence type="ECO:0000256" key="1">
    <source>
        <dbReference type="ARBA" id="ARBA00022659"/>
    </source>
</evidence>
<dbReference type="PANTHER" id="PTHR45785">
    <property type="entry name" value="COMPLEMENT FACTOR H-RELATED"/>
    <property type="match status" value="1"/>
</dbReference>
<comment type="caution">
    <text evidence="4">Lacks conserved residue(s) required for the propagation of feature annotation.</text>
</comment>
<dbReference type="PANTHER" id="PTHR45785:SF12">
    <property type="entry name" value="COMPLEMENT FACTOR H-RELATED PROTEIN 1-RELATED"/>
    <property type="match status" value="1"/>
</dbReference>
<dbReference type="Gene3D" id="2.10.70.10">
    <property type="entry name" value="Complement Module, domain 1"/>
    <property type="match status" value="3"/>
</dbReference>
<organism evidence="6 7">
    <name type="scientific">Neovison vison</name>
    <name type="common">American mink</name>
    <name type="synonym">Mustela vison</name>
    <dbReference type="NCBI Taxonomy" id="452646"/>
    <lineage>
        <taxon>Eukaryota</taxon>
        <taxon>Metazoa</taxon>
        <taxon>Chordata</taxon>
        <taxon>Craniata</taxon>
        <taxon>Vertebrata</taxon>
        <taxon>Euteleostomi</taxon>
        <taxon>Mammalia</taxon>
        <taxon>Eutheria</taxon>
        <taxon>Laurasiatheria</taxon>
        <taxon>Carnivora</taxon>
        <taxon>Caniformia</taxon>
        <taxon>Musteloidea</taxon>
        <taxon>Mustelidae</taxon>
        <taxon>Mustelinae</taxon>
        <taxon>Neogale</taxon>
    </lineage>
</organism>
<dbReference type="SMART" id="SM00032">
    <property type="entry name" value="CCP"/>
    <property type="match status" value="3"/>
</dbReference>
<evidence type="ECO:0000256" key="2">
    <source>
        <dbReference type="ARBA" id="ARBA00022729"/>
    </source>
</evidence>
<evidence type="ECO:0000259" key="5">
    <source>
        <dbReference type="PROSITE" id="PS50923"/>
    </source>
</evidence>
<dbReference type="CDD" id="cd00033">
    <property type="entry name" value="CCP"/>
    <property type="match status" value="1"/>
</dbReference>
<dbReference type="GO" id="GO:0005615">
    <property type="term" value="C:extracellular space"/>
    <property type="evidence" value="ECO:0007669"/>
    <property type="project" value="TreeGrafter"/>
</dbReference>
<dbReference type="InterPro" id="IPR035976">
    <property type="entry name" value="Sushi/SCR/CCP_sf"/>
</dbReference>
<evidence type="ECO:0000313" key="6">
    <source>
        <dbReference type="Ensembl" id="ENSNVIP00000011591.1"/>
    </source>
</evidence>
<accession>A0A8C7ANQ0</accession>
<keyword evidence="7" id="KW-1185">Reference proteome</keyword>
<name>A0A8C7ANQ0_NEOVI</name>
<dbReference type="Pfam" id="PF00084">
    <property type="entry name" value="Sushi"/>
    <property type="match status" value="3"/>
</dbReference>
<proteinExistence type="predicted"/>
<dbReference type="InterPro" id="IPR000436">
    <property type="entry name" value="Sushi_SCR_CCP_dom"/>
</dbReference>
<dbReference type="GeneTree" id="ENSGT00940000163634"/>
<evidence type="ECO:0000313" key="7">
    <source>
        <dbReference type="Proteomes" id="UP000694425"/>
    </source>
</evidence>
<protein>
    <recommendedName>
        <fullName evidence="5">Sushi domain-containing protein</fullName>
    </recommendedName>
</protein>
<keyword evidence="3 4" id="KW-1015">Disulfide bond</keyword>
<dbReference type="Ensembl" id="ENSNVIT00000013591.1">
    <property type="protein sequence ID" value="ENSNVIP00000011591.1"/>
    <property type="gene ID" value="ENSNVIG00000009171.1"/>
</dbReference>
<feature type="domain" description="Sushi" evidence="5">
    <location>
        <begin position="64"/>
        <end position="122"/>
    </location>
</feature>
<feature type="disulfide bond" evidence="4">
    <location>
        <begin position="66"/>
        <end position="109"/>
    </location>
</feature>
<evidence type="ECO:0000256" key="4">
    <source>
        <dbReference type="PROSITE-ProRule" id="PRU00302"/>
    </source>
</evidence>
<dbReference type="FunFam" id="2.10.70.10:FF:000026">
    <property type="entry name" value="Complement inhibitory factor H"/>
    <property type="match status" value="1"/>
</dbReference>
<dbReference type="Proteomes" id="UP000694425">
    <property type="component" value="Unplaced"/>
</dbReference>
<dbReference type="GO" id="GO:0001851">
    <property type="term" value="F:complement component C3b binding"/>
    <property type="evidence" value="ECO:0007669"/>
    <property type="project" value="TreeGrafter"/>
</dbReference>
<keyword evidence="1 4" id="KW-0768">Sushi</keyword>
<dbReference type="AlphaFoldDB" id="A0A8C7ANQ0"/>
<dbReference type="PROSITE" id="PS50923">
    <property type="entry name" value="SUSHI"/>
    <property type="match status" value="1"/>
</dbReference>